<feature type="compositionally biased region" description="Basic and acidic residues" evidence="2">
    <location>
        <begin position="96"/>
        <end position="110"/>
    </location>
</feature>
<name>A0A9J6D597_RHIMP</name>
<evidence type="ECO:0000313" key="3">
    <source>
        <dbReference type="EMBL" id="KAH8009350.1"/>
    </source>
</evidence>
<gene>
    <name evidence="3" type="ORF">HPB51_015673</name>
</gene>
<feature type="coiled-coil region" evidence="1">
    <location>
        <begin position="120"/>
        <end position="147"/>
    </location>
</feature>
<reference evidence="3" key="1">
    <citation type="journal article" date="2020" name="Cell">
        <title>Large-Scale Comparative Analyses of Tick Genomes Elucidate Their Genetic Diversity and Vector Capacities.</title>
        <authorList>
            <consortium name="Tick Genome and Microbiome Consortium (TIGMIC)"/>
            <person name="Jia N."/>
            <person name="Wang J."/>
            <person name="Shi W."/>
            <person name="Du L."/>
            <person name="Sun Y."/>
            <person name="Zhan W."/>
            <person name="Jiang J.F."/>
            <person name="Wang Q."/>
            <person name="Zhang B."/>
            <person name="Ji P."/>
            <person name="Bell-Sakyi L."/>
            <person name="Cui X.M."/>
            <person name="Yuan T.T."/>
            <person name="Jiang B.G."/>
            <person name="Yang W.F."/>
            <person name="Lam T.T."/>
            <person name="Chang Q.C."/>
            <person name="Ding S.J."/>
            <person name="Wang X.J."/>
            <person name="Zhu J.G."/>
            <person name="Ruan X.D."/>
            <person name="Zhao L."/>
            <person name="Wei J.T."/>
            <person name="Ye R.Z."/>
            <person name="Que T.C."/>
            <person name="Du C.H."/>
            <person name="Zhou Y.H."/>
            <person name="Cheng J.X."/>
            <person name="Dai P.F."/>
            <person name="Guo W.B."/>
            <person name="Han X.H."/>
            <person name="Huang E.J."/>
            <person name="Li L.F."/>
            <person name="Wei W."/>
            <person name="Gao Y.C."/>
            <person name="Liu J.Z."/>
            <person name="Shao H.Z."/>
            <person name="Wang X."/>
            <person name="Wang C.C."/>
            <person name="Yang T.C."/>
            <person name="Huo Q.B."/>
            <person name="Li W."/>
            <person name="Chen H.Y."/>
            <person name="Chen S.E."/>
            <person name="Zhou L.G."/>
            <person name="Ni X.B."/>
            <person name="Tian J.H."/>
            <person name="Sheng Y."/>
            <person name="Liu T."/>
            <person name="Pan Y.S."/>
            <person name="Xia L.Y."/>
            <person name="Li J."/>
            <person name="Zhao F."/>
            <person name="Cao W.C."/>
        </authorList>
    </citation>
    <scope>NUCLEOTIDE SEQUENCE</scope>
    <source>
        <strain evidence="3">Rmic-2018</strain>
    </source>
</reference>
<dbReference type="EMBL" id="JABSTU010000011">
    <property type="protein sequence ID" value="KAH8009350.1"/>
    <property type="molecule type" value="Genomic_DNA"/>
</dbReference>
<feature type="region of interest" description="Disordered" evidence="2">
    <location>
        <begin position="96"/>
        <end position="119"/>
    </location>
</feature>
<reference evidence="3" key="2">
    <citation type="submission" date="2021-09" db="EMBL/GenBank/DDBJ databases">
        <authorList>
            <person name="Jia N."/>
            <person name="Wang J."/>
            <person name="Shi W."/>
            <person name="Du L."/>
            <person name="Sun Y."/>
            <person name="Zhan W."/>
            <person name="Jiang J."/>
            <person name="Wang Q."/>
            <person name="Zhang B."/>
            <person name="Ji P."/>
            <person name="Sakyi L.B."/>
            <person name="Cui X."/>
            <person name="Yuan T."/>
            <person name="Jiang B."/>
            <person name="Yang W."/>
            <person name="Lam T.T.-Y."/>
            <person name="Chang Q."/>
            <person name="Ding S."/>
            <person name="Wang X."/>
            <person name="Zhu J."/>
            <person name="Ruan X."/>
            <person name="Zhao L."/>
            <person name="Wei J."/>
            <person name="Que T."/>
            <person name="Du C."/>
            <person name="Cheng J."/>
            <person name="Dai P."/>
            <person name="Han X."/>
            <person name="Huang E."/>
            <person name="Gao Y."/>
            <person name="Liu J."/>
            <person name="Shao H."/>
            <person name="Ye R."/>
            <person name="Li L."/>
            <person name="Wei W."/>
            <person name="Wang X."/>
            <person name="Wang C."/>
            <person name="Huo Q."/>
            <person name="Li W."/>
            <person name="Guo W."/>
            <person name="Chen H."/>
            <person name="Chen S."/>
            <person name="Zhou L."/>
            <person name="Zhou L."/>
            <person name="Ni X."/>
            <person name="Tian J."/>
            <person name="Zhou Y."/>
            <person name="Sheng Y."/>
            <person name="Liu T."/>
            <person name="Pan Y."/>
            <person name="Xia L."/>
            <person name="Li J."/>
            <person name="Zhao F."/>
            <person name="Cao W."/>
        </authorList>
    </citation>
    <scope>NUCLEOTIDE SEQUENCE</scope>
    <source>
        <strain evidence="3">Rmic-2018</strain>
        <tissue evidence="3">Larvae</tissue>
    </source>
</reference>
<organism evidence="3 4">
    <name type="scientific">Rhipicephalus microplus</name>
    <name type="common">Cattle tick</name>
    <name type="synonym">Boophilus microplus</name>
    <dbReference type="NCBI Taxonomy" id="6941"/>
    <lineage>
        <taxon>Eukaryota</taxon>
        <taxon>Metazoa</taxon>
        <taxon>Ecdysozoa</taxon>
        <taxon>Arthropoda</taxon>
        <taxon>Chelicerata</taxon>
        <taxon>Arachnida</taxon>
        <taxon>Acari</taxon>
        <taxon>Parasitiformes</taxon>
        <taxon>Ixodida</taxon>
        <taxon>Ixodoidea</taxon>
        <taxon>Ixodidae</taxon>
        <taxon>Rhipicephalinae</taxon>
        <taxon>Rhipicephalus</taxon>
        <taxon>Boophilus</taxon>
    </lineage>
</organism>
<comment type="caution">
    <text evidence="3">The sequence shown here is derived from an EMBL/GenBank/DDBJ whole genome shotgun (WGS) entry which is preliminary data.</text>
</comment>
<dbReference type="AlphaFoldDB" id="A0A9J6D597"/>
<evidence type="ECO:0000313" key="4">
    <source>
        <dbReference type="Proteomes" id="UP000821866"/>
    </source>
</evidence>
<dbReference type="Proteomes" id="UP000821866">
    <property type="component" value="Chromosome 9"/>
</dbReference>
<evidence type="ECO:0000256" key="1">
    <source>
        <dbReference type="SAM" id="Coils"/>
    </source>
</evidence>
<proteinExistence type="predicted"/>
<keyword evidence="1" id="KW-0175">Coiled coil</keyword>
<keyword evidence="4" id="KW-1185">Reference proteome</keyword>
<evidence type="ECO:0000256" key="2">
    <source>
        <dbReference type="SAM" id="MobiDB-lite"/>
    </source>
</evidence>
<accession>A0A9J6D597</accession>
<sequence>MKPLQPGLNTVSAVGVPADSPCALRHELKRVASMLTALSADTAFKKQYCTTEPVVSTIDNNQVQHVTEIDRLLQFVCIQVKCLEKINFGEQKGYDEAADSRNHDNPRFDDTTPTASKDLKEKYESQIETLSKELEEVRERSRASEEKLGLIFPVLLKIELLDMKL</sequence>
<protein>
    <submittedName>
        <fullName evidence="3">Uncharacterized protein</fullName>
    </submittedName>
</protein>